<gene>
    <name evidence="5" type="ORF">GPA27_11050</name>
</gene>
<dbReference type="Gene3D" id="3.30.43.10">
    <property type="entry name" value="Uridine Diphospho-n-acetylenolpyruvylglucosamine Reductase, domain 2"/>
    <property type="match status" value="1"/>
</dbReference>
<dbReference type="InterPro" id="IPR036318">
    <property type="entry name" value="FAD-bd_PCMH-like_sf"/>
</dbReference>
<name>A0ABX1NFJ8_9RHOO</name>
<dbReference type="PROSITE" id="PS51387">
    <property type="entry name" value="FAD_PCMH"/>
    <property type="match status" value="1"/>
</dbReference>
<organism evidence="5 6">
    <name type="scientific">Aromatoleum toluolicum</name>
    <dbReference type="NCBI Taxonomy" id="90060"/>
    <lineage>
        <taxon>Bacteria</taxon>
        <taxon>Pseudomonadati</taxon>
        <taxon>Pseudomonadota</taxon>
        <taxon>Betaproteobacteria</taxon>
        <taxon>Rhodocyclales</taxon>
        <taxon>Rhodocyclaceae</taxon>
        <taxon>Aromatoleum</taxon>
    </lineage>
</organism>
<dbReference type="InterPro" id="IPR051312">
    <property type="entry name" value="Diverse_Substr_Oxidored"/>
</dbReference>
<dbReference type="SUPFAM" id="SSF56176">
    <property type="entry name" value="FAD-binding/transporter-associated domain-like"/>
    <property type="match status" value="1"/>
</dbReference>
<evidence type="ECO:0000313" key="6">
    <source>
        <dbReference type="Proteomes" id="UP000634522"/>
    </source>
</evidence>
<dbReference type="InterPro" id="IPR002346">
    <property type="entry name" value="Mopterin_DH_FAD-bd"/>
</dbReference>
<dbReference type="InterPro" id="IPR016169">
    <property type="entry name" value="FAD-bd_PCMH_sub2"/>
</dbReference>
<dbReference type="PANTHER" id="PTHR42659:SF2">
    <property type="entry name" value="XANTHINE DEHYDROGENASE SUBUNIT C-RELATED"/>
    <property type="match status" value="1"/>
</dbReference>
<evidence type="ECO:0000259" key="4">
    <source>
        <dbReference type="PROSITE" id="PS51387"/>
    </source>
</evidence>
<dbReference type="Pfam" id="PF00941">
    <property type="entry name" value="FAD_binding_5"/>
    <property type="match status" value="1"/>
</dbReference>
<evidence type="ECO:0000256" key="2">
    <source>
        <dbReference type="ARBA" id="ARBA00022827"/>
    </source>
</evidence>
<proteinExistence type="predicted"/>
<dbReference type="InterPro" id="IPR036683">
    <property type="entry name" value="CO_DH_flav_C_dom_sf"/>
</dbReference>
<protein>
    <submittedName>
        <fullName evidence="5">Xanthine dehydrogenase family protein subunit M</fullName>
    </submittedName>
</protein>
<keyword evidence="2" id="KW-0274">FAD</keyword>
<dbReference type="Pfam" id="PF03450">
    <property type="entry name" value="CO_deh_flav_C"/>
    <property type="match status" value="1"/>
</dbReference>
<dbReference type="InterPro" id="IPR016166">
    <property type="entry name" value="FAD-bd_PCMH"/>
</dbReference>
<dbReference type="RefSeq" id="WP_169140429.1">
    <property type="nucleotide sequence ID" value="NZ_WTVS01000020.1"/>
</dbReference>
<keyword evidence="6" id="KW-1185">Reference proteome</keyword>
<keyword evidence="3" id="KW-0560">Oxidoreductase</keyword>
<dbReference type="Gene3D" id="3.30.465.10">
    <property type="match status" value="1"/>
</dbReference>
<evidence type="ECO:0000256" key="3">
    <source>
        <dbReference type="ARBA" id="ARBA00023002"/>
    </source>
</evidence>
<dbReference type="InterPro" id="IPR016167">
    <property type="entry name" value="FAD-bd_PCMH_sub1"/>
</dbReference>
<keyword evidence="1" id="KW-0285">Flavoprotein</keyword>
<dbReference type="SMART" id="SM01092">
    <property type="entry name" value="CO_deh_flav_C"/>
    <property type="match status" value="1"/>
</dbReference>
<feature type="domain" description="FAD-binding PCMH-type" evidence="4">
    <location>
        <begin position="1"/>
        <end position="178"/>
    </location>
</feature>
<dbReference type="EMBL" id="WTVS01000020">
    <property type="protein sequence ID" value="NMF97925.1"/>
    <property type="molecule type" value="Genomic_DNA"/>
</dbReference>
<dbReference type="PANTHER" id="PTHR42659">
    <property type="entry name" value="XANTHINE DEHYDROGENASE SUBUNIT C-RELATED"/>
    <property type="match status" value="1"/>
</dbReference>
<evidence type="ECO:0000313" key="5">
    <source>
        <dbReference type="EMBL" id="NMF97925.1"/>
    </source>
</evidence>
<evidence type="ECO:0000256" key="1">
    <source>
        <dbReference type="ARBA" id="ARBA00022630"/>
    </source>
</evidence>
<dbReference type="Proteomes" id="UP000634522">
    <property type="component" value="Unassembled WGS sequence"/>
</dbReference>
<sequence>MTIERYAAPQSLDEALGILQQGEVTILAGGTDLMPQTKAGRIAFKPTLMNIGRVAGLKGVSLDGAYLRIGALTTISELLRDPLVVQHAPVLAEACDQFASDQIRNAGTLGGNINNASPAGDTLVPLIVLDAEVELASKPNGSVTTRRLPLAEFFTGPGRTKRAANELLTAVRVPLPQPGHVARFYKFGTRPALDISTISIGIAGIKRDGALTDIRVAFGAVAPTPVRAPRTEAALEGRPLDAEAIAAAADTARDEVSPIDDVRATAWYRKELIHNMTRRMLDHVAKA</sequence>
<dbReference type="InterPro" id="IPR005107">
    <property type="entry name" value="CO_DH_flav_C"/>
</dbReference>
<accession>A0ABX1NFJ8</accession>
<comment type="caution">
    <text evidence="5">The sequence shown here is derived from an EMBL/GenBank/DDBJ whole genome shotgun (WGS) entry which is preliminary data.</text>
</comment>
<reference evidence="5 6" key="1">
    <citation type="submission" date="2019-12" db="EMBL/GenBank/DDBJ databases">
        <title>Comparative genomics gives insights into the taxonomy of the Azoarcus-Aromatoleum group and reveals separate origins of nif in the plant-associated Azoarcus and non-plant-associated Aromatoleum sub-groups.</title>
        <authorList>
            <person name="Lafos M."/>
            <person name="Maluk M."/>
            <person name="Batista M."/>
            <person name="Junghare M."/>
            <person name="Carmona M."/>
            <person name="Faoro H."/>
            <person name="Cruz L.M."/>
            <person name="Battistoni F."/>
            <person name="De Souza E."/>
            <person name="Pedrosa F."/>
            <person name="Chen W.-M."/>
            <person name="Poole P.S."/>
            <person name="Dixon R.A."/>
            <person name="James E.K."/>
        </authorList>
    </citation>
    <scope>NUCLEOTIDE SEQUENCE [LARGE SCALE GENOMIC DNA]</scope>
    <source>
        <strain evidence="5 6">T</strain>
    </source>
</reference>
<dbReference type="Gene3D" id="3.30.390.50">
    <property type="entry name" value="CO dehydrogenase flavoprotein, C-terminal domain"/>
    <property type="match status" value="1"/>
</dbReference>
<dbReference type="SUPFAM" id="SSF55447">
    <property type="entry name" value="CO dehydrogenase flavoprotein C-terminal domain-like"/>
    <property type="match status" value="1"/>
</dbReference>